<keyword evidence="5 7" id="KW-0157">Chromophore</keyword>
<keyword evidence="4 7" id="KW-0934">Plastid</keyword>
<feature type="binding site" evidence="6">
    <location>
        <position position="285"/>
    </location>
    <ligand>
        <name>chlorophyll a</name>
        <dbReference type="ChEBI" id="CHEBI:58416"/>
        <label>1</label>
    </ligand>
</feature>
<dbReference type="AlphaFoldDB" id="A0AAW1NVC4"/>
<comment type="caution">
    <text evidence="8">The sequence shown here is derived from an EMBL/GenBank/DDBJ whole genome shotgun (WGS) entry which is preliminary data.</text>
</comment>
<evidence type="ECO:0000256" key="1">
    <source>
        <dbReference type="ARBA" id="ARBA00022494"/>
    </source>
</evidence>
<feature type="binding site" evidence="6">
    <location>
        <position position="256"/>
    </location>
    <ligand>
        <name>chlorophyll a</name>
        <dbReference type="ChEBI" id="CHEBI:58416"/>
        <label>1</label>
    </ligand>
</feature>
<feature type="binding site" evidence="6">
    <location>
        <position position="253"/>
    </location>
    <ligand>
        <name>chlorophyll a</name>
        <dbReference type="ChEBI" id="CHEBI:58416"/>
        <label>1</label>
    </ligand>
</feature>
<feature type="binding site" evidence="6">
    <location>
        <position position="118"/>
    </location>
    <ligand>
        <name>chlorophyll a</name>
        <dbReference type="ChEBI" id="CHEBI:58416"/>
        <label>1</label>
    </ligand>
</feature>
<feature type="binding site" description="axial binding residue" evidence="6">
    <location>
        <position position="196"/>
    </location>
    <ligand>
        <name>chlorophyll b</name>
        <dbReference type="ChEBI" id="CHEBI:61721"/>
        <label>1</label>
    </ligand>
    <ligandPart>
        <name>Mg</name>
        <dbReference type="ChEBI" id="CHEBI:25107"/>
    </ligandPart>
</feature>
<dbReference type="Gene3D" id="1.10.3460.10">
    <property type="entry name" value="Chlorophyll a/b binding protein domain"/>
    <property type="match status" value="1"/>
</dbReference>
<feature type="binding site" description="axial binding residue" evidence="6">
    <location>
        <position position="142"/>
    </location>
    <ligand>
        <name>chlorophyll b</name>
        <dbReference type="ChEBI" id="CHEBI:61721"/>
        <label>1</label>
    </ligand>
    <ligandPart>
        <name>Mg</name>
        <dbReference type="ChEBI" id="CHEBI:25107"/>
    </ligandPart>
</feature>
<feature type="binding site" evidence="6">
    <location>
        <position position="270"/>
    </location>
    <ligand>
        <name>chlorophyll a</name>
        <dbReference type="ChEBI" id="CHEBI:58416"/>
        <label>1</label>
    </ligand>
</feature>
<reference evidence="8 9" key="1">
    <citation type="journal article" date="2024" name="Nat. Commun.">
        <title>Phylogenomics reveals the evolutionary origins of lichenization in chlorophyte algae.</title>
        <authorList>
            <person name="Puginier C."/>
            <person name="Libourel C."/>
            <person name="Otte J."/>
            <person name="Skaloud P."/>
            <person name="Haon M."/>
            <person name="Grisel S."/>
            <person name="Petersen M."/>
            <person name="Berrin J.G."/>
            <person name="Delaux P.M."/>
            <person name="Dal Grande F."/>
            <person name="Keller J."/>
        </authorList>
    </citation>
    <scope>NUCLEOTIDE SEQUENCE [LARGE SCALE GENOMIC DNA]</scope>
    <source>
        <strain evidence="8 9">SAG 2036</strain>
    </source>
</reference>
<feature type="binding site" description="axial binding residue" evidence="6">
    <location>
        <position position="204"/>
    </location>
    <ligand>
        <name>chlorophyll b</name>
        <dbReference type="ChEBI" id="CHEBI:61721"/>
        <label>1</label>
    </ligand>
    <ligandPart>
        <name>Mg</name>
        <dbReference type="ChEBI" id="CHEBI:25107"/>
    </ligandPart>
</feature>
<keyword evidence="9" id="KW-1185">Reference proteome</keyword>
<dbReference type="SUPFAM" id="SSF103511">
    <property type="entry name" value="Chlorophyll a-b binding protein"/>
    <property type="match status" value="1"/>
</dbReference>
<feature type="binding site" evidence="6">
    <location>
        <position position="252"/>
    </location>
    <ligand>
        <name>chlorophyll a</name>
        <dbReference type="ChEBI" id="CHEBI:58416"/>
        <label>1</label>
    </ligand>
</feature>
<feature type="binding site" description="axial binding residue" evidence="6">
    <location>
        <position position="301"/>
    </location>
    <ligand>
        <name>chlorophyll b</name>
        <dbReference type="ChEBI" id="CHEBI:61721"/>
        <label>1</label>
    </ligand>
    <ligandPart>
        <name>Mg</name>
        <dbReference type="ChEBI" id="CHEBI:25107"/>
    </ligandPart>
</feature>
<comment type="similarity">
    <text evidence="7">Belongs to the light-harvesting chlorophyll a/b-binding (LHC) protein family.</text>
</comment>
<protein>
    <recommendedName>
        <fullName evidence="7">Chlorophyll a-b binding protein, chloroplastic</fullName>
    </recommendedName>
</protein>
<dbReference type="GO" id="GO:0016168">
    <property type="term" value="F:chlorophyll binding"/>
    <property type="evidence" value="ECO:0007669"/>
    <property type="project" value="UniProtKB-KW"/>
</dbReference>
<dbReference type="Pfam" id="PF00504">
    <property type="entry name" value="Chloroa_b-bind"/>
    <property type="match status" value="1"/>
</dbReference>
<gene>
    <name evidence="8" type="ORF">WJX73_001903</name>
</gene>
<dbReference type="Proteomes" id="UP001465755">
    <property type="component" value="Unassembled WGS sequence"/>
</dbReference>
<feature type="binding site" evidence="6">
    <location>
        <position position="258"/>
    </location>
    <ligand>
        <name>chlorophyll a</name>
        <dbReference type="ChEBI" id="CHEBI:58416"/>
        <label>6</label>
    </ligand>
</feature>
<feature type="binding site" evidence="6">
    <location>
        <position position="137"/>
    </location>
    <ligand>
        <name>chlorophyll a</name>
        <dbReference type="ChEBI" id="CHEBI:58416"/>
        <label>1</label>
    </ligand>
</feature>
<evidence type="ECO:0000256" key="4">
    <source>
        <dbReference type="ARBA" id="ARBA00022640"/>
    </source>
</evidence>
<dbReference type="PANTHER" id="PTHR21649">
    <property type="entry name" value="CHLOROPHYLL A/B BINDING PROTEIN"/>
    <property type="match status" value="1"/>
</dbReference>
<evidence type="ECO:0000256" key="3">
    <source>
        <dbReference type="ARBA" id="ARBA00022531"/>
    </source>
</evidence>
<evidence type="ECO:0000256" key="6">
    <source>
        <dbReference type="PIRSR" id="PIRSR601344-1"/>
    </source>
</evidence>
<evidence type="ECO:0000313" key="9">
    <source>
        <dbReference type="Proteomes" id="UP001465755"/>
    </source>
</evidence>
<accession>A0AAW1NVC4</accession>
<feature type="binding site" description="axial binding residue" evidence="6">
    <location>
        <position position="221"/>
    </location>
    <ligand>
        <name>chlorophyll b</name>
        <dbReference type="ChEBI" id="CHEBI:61721"/>
        <label>1</label>
    </ligand>
    <ligandPart>
        <name>Mg</name>
        <dbReference type="ChEBI" id="CHEBI:25107"/>
    </ligandPart>
</feature>
<evidence type="ECO:0000256" key="7">
    <source>
        <dbReference type="RuleBase" id="RU363080"/>
    </source>
</evidence>
<keyword evidence="2 7" id="KW-0150">Chloroplast</keyword>
<feature type="binding site" description="axial binding residue" evidence="6">
    <location>
        <position position="176"/>
    </location>
    <ligand>
        <name>chlorophyll b</name>
        <dbReference type="ChEBI" id="CHEBI:61721"/>
        <label>3</label>
    </ligand>
    <ligandPart>
        <name>Mg</name>
        <dbReference type="ChEBI" id="CHEBI:25107"/>
    </ligandPart>
</feature>
<keyword evidence="3 7" id="KW-0602">Photosynthesis</keyword>
<keyword evidence="7" id="KW-0604">Photosystem II</keyword>
<dbReference type="EMBL" id="JALJOQ010000151">
    <property type="protein sequence ID" value="KAK9793439.1"/>
    <property type="molecule type" value="Genomic_DNA"/>
</dbReference>
<proteinExistence type="inferred from homology"/>
<sequence length="303" mass="32223">MAGTLQKEFFGQALKDATPAVQNGSKVRMTLGGKKTAKQAAKTVKQAGSTIKGTTKGATTSAKKAARQTIRGRAGWWGNDTSSSGSAFYGPDRPKFLGPLSGSTPSYLTGEYPGDYGWDTVGLSADPETFEKYRTIEIQHARWALLGALGILTPELLERYAGVKFAESNWFKAGGQIFSSEGLDYLGSPSLVHAQSIIATLASQVVLMGAIESYRVGGGPLGEGLDLDYPGGWFDPLELAADPEKAAELKVKELKNGRLAMVANLGFFVQAIVTGKSPLTNLEEHLANPWQVNGFTAATKFVP</sequence>
<dbReference type="GO" id="GO:0009535">
    <property type="term" value="C:chloroplast thylakoid membrane"/>
    <property type="evidence" value="ECO:0007669"/>
    <property type="project" value="UniProtKB-SubCell"/>
</dbReference>
<dbReference type="GO" id="GO:0009523">
    <property type="term" value="C:photosystem II"/>
    <property type="evidence" value="ECO:0007669"/>
    <property type="project" value="UniProtKB-KW"/>
</dbReference>
<feature type="binding site" evidence="6">
    <location>
        <position position="124"/>
    </location>
    <ligand>
        <name>chlorophyll a</name>
        <dbReference type="ChEBI" id="CHEBI:58416"/>
        <label>1</label>
    </ligand>
</feature>
<name>A0AAW1NVC4_9CHLO</name>
<keyword evidence="7" id="KW-0603">Photosystem I</keyword>
<dbReference type="GO" id="GO:0009765">
    <property type="term" value="P:photosynthesis, light harvesting"/>
    <property type="evidence" value="ECO:0007669"/>
    <property type="project" value="InterPro"/>
</dbReference>
<feature type="binding site" description="axial binding residue" evidence="6">
    <location>
        <position position="192"/>
    </location>
    <ligand>
        <name>chlorophyll b</name>
        <dbReference type="ChEBI" id="CHEBI:61721"/>
        <label>1</label>
    </ligand>
    <ligandPart>
        <name>Mg</name>
        <dbReference type="ChEBI" id="CHEBI:25107"/>
    </ligandPart>
</feature>
<evidence type="ECO:0000256" key="5">
    <source>
        <dbReference type="ARBA" id="ARBA00022991"/>
    </source>
</evidence>
<evidence type="ECO:0000256" key="2">
    <source>
        <dbReference type="ARBA" id="ARBA00022528"/>
    </source>
</evidence>
<feature type="binding site" evidence="6">
    <location>
        <position position="140"/>
    </location>
    <ligand>
        <name>chlorophyll a</name>
        <dbReference type="ChEBI" id="CHEBI:58416"/>
        <label>3</label>
    </ligand>
</feature>
<keyword evidence="1 6" id="KW-0148">Chlorophyll</keyword>
<dbReference type="GO" id="GO:0009522">
    <property type="term" value="C:photosystem I"/>
    <property type="evidence" value="ECO:0007669"/>
    <property type="project" value="UniProtKB-KW"/>
</dbReference>
<organism evidence="8 9">
    <name type="scientific">Symbiochloris irregularis</name>
    <dbReference type="NCBI Taxonomy" id="706552"/>
    <lineage>
        <taxon>Eukaryota</taxon>
        <taxon>Viridiplantae</taxon>
        <taxon>Chlorophyta</taxon>
        <taxon>core chlorophytes</taxon>
        <taxon>Trebouxiophyceae</taxon>
        <taxon>Trebouxiales</taxon>
        <taxon>Trebouxiaceae</taxon>
        <taxon>Symbiochloris</taxon>
    </lineage>
</organism>
<feature type="binding site" evidence="6">
    <location>
        <position position="186"/>
    </location>
    <ligand>
        <name>chlorophyll a</name>
        <dbReference type="ChEBI" id="CHEBI:58416"/>
        <label>1</label>
    </ligand>
</feature>
<comment type="subcellular location">
    <subcellularLocation>
        <location evidence="7">Plastid</location>
        <location evidence="7">Chloroplast thylakoid membrane</location>
    </subcellularLocation>
</comment>
<feature type="binding site" description="axial binding residue" evidence="6">
    <location>
        <position position="212"/>
    </location>
    <ligand>
        <name>chlorophyll b</name>
        <dbReference type="ChEBI" id="CHEBI:61721"/>
        <label>1</label>
    </ligand>
    <ligandPart>
        <name>Mg</name>
        <dbReference type="ChEBI" id="CHEBI:25107"/>
    </ligandPart>
</feature>
<evidence type="ECO:0000313" key="8">
    <source>
        <dbReference type="EMBL" id="KAK9793439.1"/>
    </source>
</evidence>
<dbReference type="InterPro" id="IPR001344">
    <property type="entry name" value="Chloro_AB-bd_pln"/>
</dbReference>
<comment type="function">
    <text evidence="7">The light-harvesting complex (LHC) functions as a light receptor, it captures and delivers excitation energy to photosystems with which it is closely associated.</text>
</comment>
<dbReference type="InterPro" id="IPR022796">
    <property type="entry name" value="Chloroa_b-bind"/>
</dbReference>
<keyword evidence="7" id="KW-0793">Thylakoid</keyword>